<dbReference type="AlphaFoldDB" id="A0AAP2GSB4"/>
<evidence type="ECO:0008006" key="4">
    <source>
        <dbReference type="Google" id="ProtNLM"/>
    </source>
</evidence>
<dbReference type="EMBL" id="JAHESE010000035">
    <property type="protein sequence ID" value="MBT1711536.1"/>
    <property type="molecule type" value="Genomic_DNA"/>
</dbReference>
<dbReference type="Pfam" id="PF03729">
    <property type="entry name" value="DUF308"/>
    <property type="match status" value="1"/>
</dbReference>
<organism evidence="2 3">
    <name type="scientific">Dawidia cretensis</name>
    <dbReference type="NCBI Taxonomy" id="2782350"/>
    <lineage>
        <taxon>Bacteria</taxon>
        <taxon>Pseudomonadati</taxon>
        <taxon>Bacteroidota</taxon>
        <taxon>Cytophagia</taxon>
        <taxon>Cytophagales</taxon>
        <taxon>Chryseotaleaceae</taxon>
        <taxon>Dawidia</taxon>
    </lineage>
</organism>
<comment type="caution">
    <text evidence="2">The sequence shown here is derived from an EMBL/GenBank/DDBJ whole genome shotgun (WGS) entry which is preliminary data.</text>
</comment>
<name>A0AAP2GSB4_9BACT</name>
<feature type="transmembrane region" description="Helical" evidence="1">
    <location>
        <begin position="43"/>
        <end position="61"/>
    </location>
</feature>
<keyword evidence="1" id="KW-0472">Membrane</keyword>
<protein>
    <recommendedName>
        <fullName evidence="4">DUF308 domain-containing protein</fullName>
    </recommendedName>
</protein>
<gene>
    <name evidence="2" type="ORF">KK062_25055</name>
</gene>
<proteinExistence type="predicted"/>
<accession>A0AAP2GSB4</accession>
<dbReference type="Proteomes" id="UP001319080">
    <property type="component" value="Unassembled WGS sequence"/>
</dbReference>
<evidence type="ECO:0000256" key="1">
    <source>
        <dbReference type="SAM" id="Phobius"/>
    </source>
</evidence>
<evidence type="ECO:0000313" key="3">
    <source>
        <dbReference type="Proteomes" id="UP001319080"/>
    </source>
</evidence>
<feature type="transmembrane region" description="Helical" evidence="1">
    <location>
        <begin position="12"/>
        <end position="31"/>
    </location>
</feature>
<feature type="transmembrane region" description="Helical" evidence="1">
    <location>
        <begin position="67"/>
        <end position="86"/>
    </location>
</feature>
<dbReference type="InterPro" id="IPR005325">
    <property type="entry name" value="DUF308_memb"/>
</dbReference>
<reference evidence="2 3" key="1">
    <citation type="submission" date="2021-05" db="EMBL/GenBank/DDBJ databases">
        <title>A Polyphasic approach of four new species of the genus Ohtaekwangia: Ohtaekwangia histidinii sp. nov., Ohtaekwangia cretensis sp. nov., Ohtaekwangia indiensis sp. nov., Ohtaekwangia reichenbachii sp. nov. from diverse environment.</title>
        <authorList>
            <person name="Octaviana S."/>
        </authorList>
    </citation>
    <scope>NUCLEOTIDE SEQUENCE [LARGE SCALE GENOMIC DNA]</scope>
    <source>
        <strain evidence="2 3">PWU5</strain>
    </source>
</reference>
<feature type="transmembrane region" description="Helical" evidence="1">
    <location>
        <begin position="124"/>
        <end position="144"/>
    </location>
</feature>
<evidence type="ECO:0000313" key="2">
    <source>
        <dbReference type="EMBL" id="MBT1711536.1"/>
    </source>
</evidence>
<keyword evidence="1" id="KW-0812">Transmembrane</keyword>
<sequence length="156" mass="16213">MATVGKTNAALADMLFILYPAWDAIATWFDIKANPPSAPKTPQFINLAISVGTTVAVALALKAGVPTALMVFGAWAIITGMIQLILGLKRRKALGGQWPMIVSGGQSTIAGISFIALAHAPTMGISSLVGYAAFGAFYFILSAIRLSKTIKASSVS</sequence>
<keyword evidence="3" id="KW-1185">Reference proteome</keyword>
<keyword evidence="1" id="KW-1133">Transmembrane helix</keyword>
<feature type="transmembrane region" description="Helical" evidence="1">
    <location>
        <begin position="98"/>
        <end position="118"/>
    </location>
</feature>